<dbReference type="PANTHER" id="PTHR43174:SF1">
    <property type="entry name" value="UDP-N-ACETYLGLUCOSAMINE 2-EPIMERASE"/>
    <property type="match status" value="1"/>
</dbReference>
<dbReference type="GO" id="GO:0008761">
    <property type="term" value="F:UDP-N-acetylglucosamine 2-epimerase activity"/>
    <property type="evidence" value="ECO:0007669"/>
    <property type="project" value="UniProtKB-EC"/>
</dbReference>
<dbReference type="RefSeq" id="WP_377360888.1">
    <property type="nucleotide sequence ID" value="NZ_JBHTCM010000028.1"/>
</dbReference>
<dbReference type="Proteomes" id="UP001596456">
    <property type="component" value="Unassembled WGS sequence"/>
</dbReference>
<comment type="caution">
    <text evidence="3">The sequence shown here is derived from an EMBL/GenBank/DDBJ whole genome shotgun (WGS) entry which is preliminary data.</text>
</comment>
<dbReference type="CDD" id="cd03786">
    <property type="entry name" value="GTB_UDP-GlcNAc_2-Epimerase"/>
    <property type="match status" value="1"/>
</dbReference>
<evidence type="ECO:0000313" key="3">
    <source>
        <dbReference type="EMBL" id="MFC7335330.1"/>
    </source>
</evidence>
<evidence type="ECO:0000259" key="2">
    <source>
        <dbReference type="Pfam" id="PF02350"/>
    </source>
</evidence>
<dbReference type="EMBL" id="JBHTCM010000028">
    <property type="protein sequence ID" value="MFC7335330.1"/>
    <property type="molecule type" value="Genomic_DNA"/>
</dbReference>
<dbReference type="NCBIfam" id="TIGR00236">
    <property type="entry name" value="wecB"/>
    <property type="match status" value="1"/>
</dbReference>
<reference evidence="4" key="1">
    <citation type="journal article" date="2019" name="Int. J. Syst. Evol. Microbiol.">
        <title>The Global Catalogue of Microorganisms (GCM) 10K type strain sequencing project: providing services to taxonomists for standard genome sequencing and annotation.</title>
        <authorList>
            <consortium name="The Broad Institute Genomics Platform"/>
            <consortium name="The Broad Institute Genome Sequencing Center for Infectious Disease"/>
            <person name="Wu L."/>
            <person name="Ma J."/>
        </authorList>
    </citation>
    <scope>NUCLEOTIDE SEQUENCE [LARGE SCALE GENOMIC DNA]</scope>
    <source>
        <strain evidence="4">CGMCC 1.16275</strain>
    </source>
</reference>
<comment type="similarity">
    <text evidence="1">Belongs to the UDP-N-acetylglucosamine 2-epimerase family.</text>
</comment>
<sequence>MSKPIVDLVAGARPNFMKVAPLWHALSRADWCRPRLVHTGQHYDAEMSDSFFQDLDLPRPDVQFAVGSGTHARQTAAVMTAYEDLCLDGRPAWTVVVGDVNSSLACTLAAVKLGVPVAHLEAGLRSFDRTMPEEINRVLIDRVADLLWTPSPDGDANLLREGTDPARIERVGNIMIDSFERQRDRIEADPILSDLGLPPGGYGVVTLHRPANVDDAATLERLVEVLTDVARDLPLVFPVHPRTRARLEGFGLWPRLERAAGIVPVRPLPYVGFMALVLRARLVLTDSGGVQEETTCLGIPCLTLRETTERPVTVTTGTNRLVRLPELADRIGDVLAGRWPRGARPDLWDGRTAERVADSLRRRLNG</sequence>
<organism evidence="3 4">
    <name type="scientific">Rhodocista pekingensis</name>
    <dbReference type="NCBI Taxonomy" id="201185"/>
    <lineage>
        <taxon>Bacteria</taxon>
        <taxon>Pseudomonadati</taxon>
        <taxon>Pseudomonadota</taxon>
        <taxon>Alphaproteobacteria</taxon>
        <taxon>Rhodospirillales</taxon>
        <taxon>Azospirillaceae</taxon>
        <taxon>Rhodocista</taxon>
    </lineage>
</organism>
<dbReference type="EC" id="5.1.3.14" evidence="3"/>
<evidence type="ECO:0000256" key="1">
    <source>
        <dbReference type="RuleBase" id="RU003513"/>
    </source>
</evidence>
<gene>
    <name evidence="3" type="primary">wecB</name>
    <name evidence="3" type="ORF">ACFQPS_19335</name>
</gene>
<keyword evidence="4" id="KW-1185">Reference proteome</keyword>
<evidence type="ECO:0000313" key="4">
    <source>
        <dbReference type="Proteomes" id="UP001596456"/>
    </source>
</evidence>
<dbReference type="SUPFAM" id="SSF53756">
    <property type="entry name" value="UDP-Glycosyltransferase/glycogen phosphorylase"/>
    <property type="match status" value="1"/>
</dbReference>
<dbReference type="PANTHER" id="PTHR43174">
    <property type="entry name" value="UDP-N-ACETYLGLUCOSAMINE 2-EPIMERASE"/>
    <property type="match status" value="1"/>
</dbReference>
<name>A0ABW2L140_9PROT</name>
<dbReference type="InterPro" id="IPR003331">
    <property type="entry name" value="UDP_GlcNAc_Epimerase_2_dom"/>
</dbReference>
<accession>A0ABW2L140</accession>
<dbReference type="InterPro" id="IPR029767">
    <property type="entry name" value="WecB-like"/>
</dbReference>
<dbReference type="Gene3D" id="3.40.50.2000">
    <property type="entry name" value="Glycogen Phosphorylase B"/>
    <property type="match status" value="2"/>
</dbReference>
<keyword evidence="1 3" id="KW-0413">Isomerase</keyword>
<protein>
    <submittedName>
        <fullName evidence="3">Non-hydrolyzing UDP-N-acetylglucosamine 2-epimerase</fullName>
        <ecNumber evidence="3">5.1.3.14</ecNumber>
    </submittedName>
</protein>
<proteinExistence type="inferred from homology"/>
<dbReference type="Pfam" id="PF02350">
    <property type="entry name" value="Epimerase_2"/>
    <property type="match status" value="1"/>
</dbReference>
<feature type="domain" description="UDP-N-acetylglucosamine 2-epimerase" evidence="2">
    <location>
        <begin position="25"/>
        <end position="360"/>
    </location>
</feature>